<evidence type="ECO:0000313" key="2">
    <source>
        <dbReference type="Proteomes" id="UP000594055"/>
    </source>
</evidence>
<accession>A0A7M1S0M6</accession>
<protein>
    <submittedName>
        <fullName evidence="1">Uncharacterized protein</fullName>
    </submittedName>
</protein>
<sequence>MITKRRINIPIFNYRLLIIIYDKWEEVKDMHRGNVEPKAFTRIFPEGCSIVAVNSKEEASIVHEAEHVKNAIWEFIGYSPQVDNDEVDSYLLTYIYIKILEVFKKHDKVVNK</sequence>
<dbReference type="KEGG" id="vg:65130332"/>
<name>A0A7M1S0M6_9CAUD</name>
<dbReference type="GeneID" id="65130332"/>
<evidence type="ECO:0000313" key="1">
    <source>
        <dbReference type="EMBL" id="QOR59722.1"/>
    </source>
</evidence>
<dbReference type="RefSeq" id="YP_010111880.1">
    <property type="nucleotide sequence ID" value="NC_055885.1"/>
</dbReference>
<dbReference type="EMBL" id="MT774392">
    <property type="protein sequence ID" value="QOR59722.1"/>
    <property type="molecule type" value="Genomic_DNA"/>
</dbReference>
<proteinExistence type="predicted"/>
<reference evidence="1 2" key="1">
    <citation type="submission" date="2020-07" db="EMBL/GenBank/DDBJ databases">
        <title>Taxonomic proposal: Crassvirales, a new order of highly abundant and diverse bacterial viruses.</title>
        <authorList>
            <person name="Shkoporov A.N."/>
            <person name="Stockdale S.R."/>
            <person name="Guerin E."/>
            <person name="Ross R.P."/>
            <person name="Hill C."/>
        </authorList>
    </citation>
    <scope>NUCLEOTIDE SEQUENCE [LARGE SCALE GENOMIC DNA]</scope>
</reference>
<dbReference type="Proteomes" id="UP000594055">
    <property type="component" value="Segment"/>
</dbReference>
<organism evidence="1 2">
    <name type="scientific">uncultured phage cr128_1</name>
    <dbReference type="NCBI Taxonomy" id="2772076"/>
    <lineage>
        <taxon>Viruses</taxon>
        <taxon>Duplodnaviria</taxon>
        <taxon>Heunggongvirae</taxon>
        <taxon>Uroviricota</taxon>
        <taxon>Caudoviricetes</taxon>
        <taxon>Crassvirales</taxon>
        <taxon>Steigviridae</taxon>
        <taxon>Asinivirinae</taxon>
        <taxon>Mahlunavirus</taxon>
        <taxon>Mahlunavirus rarus</taxon>
    </lineage>
</organism>
<keyword evidence="2" id="KW-1185">Reference proteome</keyword>